<evidence type="ECO:0000256" key="1">
    <source>
        <dbReference type="ARBA" id="ARBA00004141"/>
    </source>
</evidence>
<feature type="transmembrane region" description="Helical" evidence="8">
    <location>
        <begin position="406"/>
        <end position="423"/>
    </location>
</feature>
<dbReference type="AlphaFoldDB" id="A0A395HB04"/>
<dbReference type="InterPro" id="IPR050360">
    <property type="entry name" value="MFS_Sugar_Transporters"/>
</dbReference>
<dbReference type="InterPro" id="IPR020846">
    <property type="entry name" value="MFS_dom"/>
</dbReference>
<accession>A0A395HB04</accession>
<evidence type="ECO:0000259" key="9">
    <source>
        <dbReference type="PROSITE" id="PS50850"/>
    </source>
</evidence>
<evidence type="ECO:0000256" key="3">
    <source>
        <dbReference type="ARBA" id="ARBA00022448"/>
    </source>
</evidence>
<keyword evidence="5 8" id="KW-1133">Transmembrane helix</keyword>
<feature type="transmembrane region" description="Helical" evidence="8">
    <location>
        <begin position="342"/>
        <end position="362"/>
    </location>
</feature>
<dbReference type="VEuPathDB" id="FungiDB:BO80DRAFT_452718"/>
<dbReference type="Pfam" id="PF11951">
    <property type="entry name" value="Fungal_trans_2"/>
    <property type="match status" value="1"/>
</dbReference>
<dbReference type="GO" id="GO:0005351">
    <property type="term" value="F:carbohydrate:proton symporter activity"/>
    <property type="evidence" value="ECO:0007669"/>
    <property type="project" value="TreeGrafter"/>
</dbReference>
<protein>
    <submittedName>
        <fullName evidence="10">MFS sugar transporter</fullName>
    </submittedName>
</protein>
<feature type="compositionally biased region" description="Basic and acidic residues" evidence="7">
    <location>
        <begin position="507"/>
        <end position="521"/>
    </location>
</feature>
<comment type="subcellular location">
    <subcellularLocation>
        <location evidence="1">Membrane</location>
        <topology evidence="1">Multi-pass membrane protein</topology>
    </subcellularLocation>
</comment>
<feature type="transmembrane region" description="Helical" evidence="8">
    <location>
        <begin position="9"/>
        <end position="26"/>
    </location>
</feature>
<feature type="transmembrane region" description="Helical" evidence="8">
    <location>
        <begin position="368"/>
        <end position="394"/>
    </location>
</feature>
<dbReference type="FunFam" id="1.20.1250.20:FF:000061">
    <property type="entry name" value="MFS sugar transporter"/>
    <property type="match status" value="1"/>
</dbReference>
<dbReference type="Pfam" id="PF00083">
    <property type="entry name" value="Sugar_tr"/>
    <property type="match status" value="1"/>
</dbReference>
<feature type="transmembrane region" description="Helical" evidence="8">
    <location>
        <begin position="89"/>
        <end position="111"/>
    </location>
</feature>
<feature type="transmembrane region" description="Helical" evidence="8">
    <location>
        <begin position="65"/>
        <end position="82"/>
    </location>
</feature>
<dbReference type="Proteomes" id="UP000249402">
    <property type="component" value="Unassembled WGS sequence"/>
</dbReference>
<evidence type="ECO:0000256" key="7">
    <source>
        <dbReference type="SAM" id="MobiDB-lite"/>
    </source>
</evidence>
<dbReference type="PANTHER" id="PTHR48022:SF28">
    <property type="entry name" value="MAJOR FACILITATOR SUPERFAMILY (MFS) PROFILE DOMAIN-CONTAINING PROTEIN-RELATED"/>
    <property type="match status" value="1"/>
</dbReference>
<dbReference type="InterPro" id="IPR005828">
    <property type="entry name" value="MFS_sugar_transport-like"/>
</dbReference>
<feature type="region of interest" description="Disordered" evidence="7">
    <location>
        <begin position="1076"/>
        <end position="1115"/>
    </location>
</feature>
<dbReference type="STRING" id="1448316.A0A395HB04"/>
<feature type="transmembrane region" description="Helical" evidence="8">
    <location>
        <begin position="178"/>
        <end position="200"/>
    </location>
</feature>
<dbReference type="GO" id="GO:0016020">
    <property type="term" value="C:membrane"/>
    <property type="evidence" value="ECO:0007669"/>
    <property type="project" value="UniProtKB-SubCell"/>
</dbReference>
<dbReference type="GeneID" id="37226831"/>
<evidence type="ECO:0000256" key="6">
    <source>
        <dbReference type="ARBA" id="ARBA00023136"/>
    </source>
</evidence>
<evidence type="ECO:0000313" key="10">
    <source>
        <dbReference type="EMBL" id="RAL04118.1"/>
    </source>
</evidence>
<dbReference type="PROSITE" id="PS50850">
    <property type="entry name" value="MFS"/>
    <property type="match status" value="1"/>
</dbReference>
<keyword evidence="4 8" id="KW-0812">Transmembrane</keyword>
<dbReference type="InterPro" id="IPR036259">
    <property type="entry name" value="MFS_trans_sf"/>
</dbReference>
<evidence type="ECO:0000256" key="8">
    <source>
        <dbReference type="SAM" id="Phobius"/>
    </source>
</evidence>
<dbReference type="OrthoDB" id="415590at2759"/>
<reference evidence="10 11" key="1">
    <citation type="submission" date="2018-02" db="EMBL/GenBank/DDBJ databases">
        <title>The genomes of Aspergillus section Nigri reveals drivers in fungal speciation.</title>
        <authorList>
            <consortium name="DOE Joint Genome Institute"/>
            <person name="Vesth T.C."/>
            <person name="Nybo J."/>
            <person name="Theobald S."/>
            <person name="Brandl J."/>
            <person name="Frisvad J.C."/>
            <person name="Nielsen K.F."/>
            <person name="Lyhne E.K."/>
            <person name="Kogle M.E."/>
            <person name="Kuo A."/>
            <person name="Riley R."/>
            <person name="Clum A."/>
            <person name="Nolan M."/>
            <person name="Lipzen A."/>
            <person name="Salamov A."/>
            <person name="Henrissat B."/>
            <person name="Wiebenga A."/>
            <person name="De vries R.P."/>
            <person name="Grigoriev I.V."/>
            <person name="Mortensen U.H."/>
            <person name="Andersen M.R."/>
            <person name="Baker S.E."/>
        </authorList>
    </citation>
    <scope>NUCLEOTIDE SEQUENCE [LARGE SCALE GENOMIC DNA]</scope>
    <source>
        <strain evidence="10 11">CBS 121593</strain>
    </source>
</reference>
<dbReference type="InterPro" id="IPR003663">
    <property type="entry name" value="Sugar/inositol_transpt"/>
</dbReference>
<keyword evidence="10" id="KW-0762">Sugar transport</keyword>
<evidence type="ECO:0000256" key="5">
    <source>
        <dbReference type="ARBA" id="ARBA00022989"/>
    </source>
</evidence>
<feature type="region of interest" description="Disordered" evidence="7">
    <location>
        <begin position="482"/>
        <end position="586"/>
    </location>
</feature>
<keyword evidence="11" id="KW-1185">Reference proteome</keyword>
<dbReference type="NCBIfam" id="TIGR00879">
    <property type="entry name" value="SP"/>
    <property type="match status" value="1"/>
</dbReference>
<dbReference type="Gene3D" id="1.20.1250.20">
    <property type="entry name" value="MFS general substrate transporter like domains"/>
    <property type="match status" value="1"/>
</dbReference>
<proteinExistence type="inferred from homology"/>
<feature type="compositionally biased region" description="Polar residues" evidence="7">
    <location>
        <begin position="525"/>
        <end position="548"/>
    </location>
</feature>
<keyword evidence="6 8" id="KW-0472">Membrane</keyword>
<gene>
    <name evidence="10" type="ORF">BO80DRAFT_452718</name>
</gene>
<feature type="compositionally biased region" description="Polar residues" evidence="7">
    <location>
        <begin position="555"/>
        <end position="567"/>
    </location>
</feature>
<name>A0A395HB04_9EURO</name>
<dbReference type="PRINTS" id="PR00171">
    <property type="entry name" value="SUGRTRNSPORT"/>
</dbReference>
<comment type="similarity">
    <text evidence="2">Belongs to the major facilitator superfamily. Sugar transporter (TC 2.A.1.1) family.</text>
</comment>
<evidence type="ECO:0000313" key="11">
    <source>
        <dbReference type="Proteomes" id="UP000249402"/>
    </source>
</evidence>
<organism evidence="10 11">
    <name type="scientific">Aspergillus ibericus CBS 121593</name>
    <dbReference type="NCBI Taxonomy" id="1448316"/>
    <lineage>
        <taxon>Eukaryota</taxon>
        <taxon>Fungi</taxon>
        <taxon>Dikarya</taxon>
        <taxon>Ascomycota</taxon>
        <taxon>Pezizomycotina</taxon>
        <taxon>Eurotiomycetes</taxon>
        <taxon>Eurotiomycetidae</taxon>
        <taxon>Eurotiales</taxon>
        <taxon>Aspergillaceae</taxon>
        <taxon>Aspergillus</taxon>
        <taxon>Aspergillus subgen. Circumdati</taxon>
    </lineage>
</organism>
<evidence type="ECO:0000256" key="2">
    <source>
        <dbReference type="ARBA" id="ARBA00010992"/>
    </source>
</evidence>
<dbReference type="EMBL" id="KZ824425">
    <property type="protein sequence ID" value="RAL04118.1"/>
    <property type="molecule type" value="Genomic_DNA"/>
</dbReference>
<keyword evidence="3" id="KW-0813">Transport</keyword>
<feature type="transmembrane region" description="Helical" evidence="8">
    <location>
        <begin position="313"/>
        <end position="335"/>
    </location>
</feature>
<dbReference type="PANTHER" id="PTHR48022">
    <property type="entry name" value="PLASTIDIC GLUCOSE TRANSPORTER 4"/>
    <property type="match status" value="1"/>
</dbReference>
<evidence type="ECO:0000256" key="4">
    <source>
        <dbReference type="ARBA" id="ARBA00022692"/>
    </source>
</evidence>
<dbReference type="InterPro" id="IPR021858">
    <property type="entry name" value="Fun_TF"/>
</dbReference>
<feature type="domain" description="Major facilitator superfamily (MFS) profile" evidence="9">
    <location>
        <begin position="13"/>
        <end position="460"/>
    </location>
</feature>
<dbReference type="RefSeq" id="XP_025578445.1">
    <property type="nucleotide sequence ID" value="XM_025721966.1"/>
</dbReference>
<sequence length="1246" mass="137708">MTILVGKPLAWAITTTAGSGFLLFGYDQGVMSGLLTGTAFTRTFPEIDTTSTGHGSSSLQGTVTAIYEIGCFFGAIIALLIGERIGRRMCIIAGCIVLSIGAALQCSAYTIPHLIVGRIVAGIGNGLNTSTIPVWHSELSKAASRGKGLAIELCINIFGVMTAYWVDYGMSYVTNDAQFRFPIALQILFAIITLIGVIVLPESPRWLIAHGRHDEARHVIWAVQPNARLISEDDATVDADVTEITRAIAEEQQATQEGSFRLVFTNGNQKFFYRTLLGMGGQMMQQLSGVNLITYYNTVIFEDSVGMSHNLALLMAGFNGVAYFVSTFIPIWAIDRLGRRKLMLFAAAGQCICMAVLAGTVYDGGHAAGVVATVMLFLFNFFFAVGLLAIPWLLPAEYAPLSIRTQAAALATATNWIFTFLVVEITPVSIKNIGYRTYIYFAGDEVKPTCTGCKRRGDKCQWRMLGSFREANIKVLEAGHPSMNQTGVRTRKQSKFKILNVVPSQPTRRERKEPEPVDERPPSPSHEQNGEVQAPSNPDGSQSTTGSHHQAAPSPCSNGLSPLSHQSLEGVGLQSPHPIFPGDAPQSYLHSSPEFIVDELTALRSLAGNPGHFSGPDYQSMTSPLFDHSVFSDPADLTNDVFVPGSAYEALHTALRNRQLWTARTEVPSRDSTPASVRDNGNVAEDQLHVDRRVQSKIGEFELSPERENVLWQNYLNEICSWLDMFDNHRHFASTFPQMAKSAAHLRYSILALSARQMERQQNAKSQSESLSLYQEAIHLLLPELESKTTPVIASCVILCVLEMLSCNPKEWRRHLDGCAYLIQAAEINGFSGKEEQALFWCFARMDVCGGLISEEETIIPIHHWIPRDMSPTEASQLFLASNVYTFDTYANYTVFLCAQTLGVLFGMSQIPACVSCHYLSSPREGDSYVSRWQRLFDNVEQCLGQPTVSCVRAASAATKAQDGFAAAPAEIGVMACEADMRYFRVQYTPPLWVAGKVMSHHSEHAAIIETLNRIERETGWATAWRVEDLKEFWGDEDEAEEMEENMRLVPAELAAPPVSRGGEPLCKVKPRKNLVRARPDPPWGRSTVRDPATNHKSRSTLRGHPLQHNLQPLGPHRQIGPIVLLIEIHPPNPLGLALVRQPHRQPPLPPLQRHSLLILRPIERPHHLALTLGTSPPAQLMRRRVQKHPPQRRWLLPGDGDQPGRILRGKLGVGEKAPIEGCHVVRRMFRQIQLSELALATVVVV</sequence>
<dbReference type="SUPFAM" id="SSF103473">
    <property type="entry name" value="MFS general substrate transporter"/>
    <property type="match status" value="1"/>
</dbReference>
<feature type="transmembrane region" description="Helical" evidence="8">
    <location>
        <begin position="148"/>
        <end position="166"/>
    </location>
</feature>